<dbReference type="PANTHER" id="PTHR11538">
    <property type="entry name" value="PHENYLALANYL-TRNA SYNTHETASE"/>
    <property type="match status" value="1"/>
</dbReference>
<dbReference type="SUPFAM" id="SSF54991">
    <property type="entry name" value="Anticodon-binding domain of PheRS"/>
    <property type="match status" value="1"/>
</dbReference>
<dbReference type="GO" id="GO:0070042">
    <property type="term" value="F:rRNA (uridine-N3-)-methyltransferase activity"/>
    <property type="evidence" value="ECO:0007669"/>
    <property type="project" value="InterPro"/>
</dbReference>
<name>A0A8B6DET4_MYTGA</name>
<dbReference type="Pfam" id="PF10354">
    <property type="entry name" value="BMT5-like"/>
    <property type="match status" value="1"/>
</dbReference>
<dbReference type="InterPro" id="IPR036690">
    <property type="entry name" value="Fdx_antiC-bd_sf"/>
</dbReference>
<dbReference type="InterPro" id="IPR019446">
    <property type="entry name" value="BMT5-like"/>
</dbReference>
<dbReference type="CDD" id="cd01427">
    <property type="entry name" value="HAD_like"/>
    <property type="match status" value="1"/>
</dbReference>
<reference evidence="3" key="1">
    <citation type="submission" date="2018-11" db="EMBL/GenBank/DDBJ databases">
        <authorList>
            <person name="Alioto T."/>
            <person name="Alioto T."/>
        </authorList>
    </citation>
    <scope>NUCLEOTIDE SEQUENCE</scope>
</reference>
<protein>
    <recommendedName>
        <fullName evidence="5">FDX-ACB domain-containing protein</fullName>
    </recommendedName>
</protein>
<evidence type="ECO:0000259" key="1">
    <source>
        <dbReference type="PROSITE" id="PS50879"/>
    </source>
</evidence>
<dbReference type="GO" id="GO:0004523">
    <property type="term" value="F:RNA-DNA hybrid ribonuclease activity"/>
    <property type="evidence" value="ECO:0007669"/>
    <property type="project" value="InterPro"/>
</dbReference>
<dbReference type="GO" id="GO:0003676">
    <property type="term" value="F:nucleic acid binding"/>
    <property type="evidence" value="ECO:0007669"/>
    <property type="project" value="InterPro"/>
</dbReference>
<feature type="domain" description="RNase H type-1" evidence="1">
    <location>
        <begin position="1"/>
        <end position="64"/>
    </location>
</feature>
<accession>A0A8B6DET4</accession>
<dbReference type="InterPro" id="IPR036397">
    <property type="entry name" value="RNaseH_sf"/>
</dbReference>
<sequence>MTAIGILTLNWKIENNRSTSHEIISLIKCIQKHHGIRINFDWTPGHADVRGNEIADKLAKEAAKEANQIQKEAHITVTKQDIKTAARILVNKKWQHRWDNSDTGRFYYNFHQTVSNKSTFNYPDHKTAKIIRNLRSGYYLKNYQNKINQNIDPKCECGQLETVEHYLLFCENYEEARQKLIHEIYFNTGSLHIDLELLLSIEKNDNVSVSNETLMRLLGDFICESRRMNSSFEGLILLLGEGDFSFSVAMVKFLSKQYRKLMVSTSFETEESIQKHKTALENIDLLKEHGVTVYLATDATKVHTDPRFKNVKFDRIIFNFPHSGGKSNHKKNRKLLSDFFCSAENIITDEGQILMTLCKGQGGTPADKPMRAWHDSWQVVSMAANAGLILKHVWPFVVNDFEEYSSTGFRSQDKGFNTERAITHVFQKGEIIPLPTESISLALIKSEYLNRRIVRNLFKEDNHPVSQVYKHLESNIAEHFSIELIPAPAPVLEEVPGSLKELLVVINGEMPNSKYFENFELRFYRTEKCSEFDGKQTFEVSAVTIYDFQNIDGQGKLSNENSCQSKGEITYKQQEGEVTECQAGVYAVQKMSGCHLRFSLLEHLPFLFNKIADSNHETAGNVNEINDELENLHCDQFSDSDRQIKDKLPLLYLMTGQVFRPCEINPFTCPVKSEMLGVFSFKSGEICKSEDISSSFKKITSCLDASFPGLKISYDALENFDTDLPGLNEIGSIQVDFDCPSEIRDRTIGHLWFYKKHSNKNMVNCLVFVLDLNLLTLAAFRLPHVELLFSNNLDFSKQCTIRGDNSFEYSPVSLFPVMFDHDMSFWENEKKDFDEYTFFDVIRGVAKDSVMSVKLIDTYVCDITGRKSRCYRLQFQSHDKVLSYDTSWKLQSKIRLEVARELEITLR</sequence>
<dbReference type="PANTHER" id="PTHR11538:SF26">
    <property type="entry name" value="FERREDOXIN-FOLD ANTICODON-BINDING DOMAIN-CONTAINING PROTEIN 1"/>
    <property type="match status" value="1"/>
</dbReference>
<dbReference type="SMART" id="SM00896">
    <property type="entry name" value="FDX-ACB"/>
    <property type="match status" value="1"/>
</dbReference>
<comment type="caution">
    <text evidence="3">The sequence shown here is derived from an EMBL/GenBank/DDBJ whole genome shotgun (WGS) entry which is preliminary data.</text>
</comment>
<dbReference type="Gene3D" id="3.30.420.10">
    <property type="entry name" value="Ribonuclease H-like superfamily/Ribonuclease H"/>
    <property type="match status" value="1"/>
</dbReference>
<dbReference type="AlphaFoldDB" id="A0A8B6DET4"/>
<proteinExistence type="predicted"/>
<dbReference type="PROSITE" id="PS50879">
    <property type="entry name" value="RNASE_H_1"/>
    <property type="match status" value="1"/>
</dbReference>
<dbReference type="EMBL" id="UYJE01003287">
    <property type="protein sequence ID" value="VDI17988.1"/>
    <property type="molecule type" value="Genomic_DNA"/>
</dbReference>
<evidence type="ECO:0000313" key="4">
    <source>
        <dbReference type="Proteomes" id="UP000596742"/>
    </source>
</evidence>
<dbReference type="SUPFAM" id="SSF53098">
    <property type="entry name" value="Ribonuclease H-like"/>
    <property type="match status" value="1"/>
</dbReference>
<dbReference type="GO" id="GO:0005737">
    <property type="term" value="C:cytoplasm"/>
    <property type="evidence" value="ECO:0007669"/>
    <property type="project" value="TreeGrafter"/>
</dbReference>
<gene>
    <name evidence="3" type="ORF">MGAL_10B080693</name>
</gene>
<dbReference type="PROSITE" id="PS51447">
    <property type="entry name" value="FDX_ACB"/>
    <property type="match status" value="1"/>
</dbReference>
<keyword evidence="4" id="KW-1185">Reference proteome</keyword>
<dbReference type="GO" id="GO:0070475">
    <property type="term" value="P:rRNA base methylation"/>
    <property type="evidence" value="ECO:0007669"/>
    <property type="project" value="InterPro"/>
</dbReference>
<dbReference type="InterPro" id="IPR012337">
    <property type="entry name" value="RNaseH-like_sf"/>
</dbReference>
<evidence type="ECO:0008006" key="5">
    <source>
        <dbReference type="Google" id="ProtNLM"/>
    </source>
</evidence>
<feature type="domain" description="FDX-ACB" evidence="2">
    <location>
        <begin position="814"/>
        <end position="907"/>
    </location>
</feature>
<organism evidence="3 4">
    <name type="scientific">Mytilus galloprovincialis</name>
    <name type="common">Mediterranean mussel</name>
    <dbReference type="NCBI Taxonomy" id="29158"/>
    <lineage>
        <taxon>Eukaryota</taxon>
        <taxon>Metazoa</taxon>
        <taxon>Spiralia</taxon>
        <taxon>Lophotrochozoa</taxon>
        <taxon>Mollusca</taxon>
        <taxon>Bivalvia</taxon>
        <taxon>Autobranchia</taxon>
        <taxon>Pteriomorphia</taxon>
        <taxon>Mytilida</taxon>
        <taxon>Mytiloidea</taxon>
        <taxon>Mytilidae</taxon>
        <taxon>Mytilinae</taxon>
        <taxon>Mytilus</taxon>
    </lineage>
</organism>
<dbReference type="OrthoDB" id="273345at2759"/>
<dbReference type="InterPro" id="IPR002156">
    <property type="entry name" value="RNaseH_domain"/>
</dbReference>
<dbReference type="Proteomes" id="UP000596742">
    <property type="component" value="Unassembled WGS sequence"/>
</dbReference>
<evidence type="ECO:0000259" key="2">
    <source>
        <dbReference type="PROSITE" id="PS51447"/>
    </source>
</evidence>
<evidence type="ECO:0000313" key="3">
    <source>
        <dbReference type="EMBL" id="VDI17988.1"/>
    </source>
</evidence>
<dbReference type="Gene3D" id="3.30.70.380">
    <property type="entry name" value="Ferrodoxin-fold anticodon-binding domain"/>
    <property type="match status" value="1"/>
</dbReference>
<dbReference type="InterPro" id="IPR005121">
    <property type="entry name" value="Fdx_antiC-bd"/>
</dbReference>